<keyword evidence="3" id="KW-1185">Reference proteome</keyword>
<reference evidence="2" key="1">
    <citation type="submission" date="2021-04" db="EMBL/GenBank/DDBJ databases">
        <authorList>
            <person name="Tunstrom K."/>
        </authorList>
    </citation>
    <scope>NUCLEOTIDE SEQUENCE</scope>
</reference>
<dbReference type="EMBL" id="CAJQZP010001094">
    <property type="protein sequence ID" value="CAG5016203.1"/>
    <property type="molecule type" value="Genomic_DNA"/>
</dbReference>
<dbReference type="Proteomes" id="UP000691718">
    <property type="component" value="Unassembled WGS sequence"/>
</dbReference>
<keyword evidence="1" id="KW-0175">Coiled coil</keyword>
<evidence type="ECO:0000313" key="2">
    <source>
        <dbReference type="EMBL" id="CAG5016203.1"/>
    </source>
</evidence>
<sequence>MVLTNYVEPSLSKVCTVASKSPIGRELQNLACEQNDDSENTVPMSIIDGVDTNLNARQNSILEHQENPRKNDLIETPRKRKLLQLISVQKNFIKKQKLQIKRLQKKTSRYQKKITNLKEILKSLNEKKNYISADHVTQLENSGGDKLATTGSDTF</sequence>
<accession>A0A8S3XI74</accession>
<gene>
    <name evidence="2" type="ORF">PAPOLLO_LOCUS16492</name>
</gene>
<feature type="coiled-coil region" evidence="1">
    <location>
        <begin position="93"/>
        <end position="127"/>
    </location>
</feature>
<protein>
    <submittedName>
        <fullName evidence="2">(apollo) hypothetical protein</fullName>
    </submittedName>
</protein>
<name>A0A8S3XI74_PARAO</name>
<comment type="caution">
    <text evidence="2">The sequence shown here is derived from an EMBL/GenBank/DDBJ whole genome shotgun (WGS) entry which is preliminary data.</text>
</comment>
<proteinExistence type="predicted"/>
<dbReference type="OrthoDB" id="7312725at2759"/>
<evidence type="ECO:0000313" key="3">
    <source>
        <dbReference type="Proteomes" id="UP000691718"/>
    </source>
</evidence>
<organism evidence="2 3">
    <name type="scientific">Parnassius apollo</name>
    <name type="common">Apollo butterfly</name>
    <name type="synonym">Papilio apollo</name>
    <dbReference type="NCBI Taxonomy" id="110799"/>
    <lineage>
        <taxon>Eukaryota</taxon>
        <taxon>Metazoa</taxon>
        <taxon>Ecdysozoa</taxon>
        <taxon>Arthropoda</taxon>
        <taxon>Hexapoda</taxon>
        <taxon>Insecta</taxon>
        <taxon>Pterygota</taxon>
        <taxon>Neoptera</taxon>
        <taxon>Endopterygota</taxon>
        <taxon>Lepidoptera</taxon>
        <taxon>Glossata</taxon>
        <taxon>Ditrysia</taxon>
        <taxon>Papilionoidea</taxon>
        <taxon>Papilionidae</taxon>
        <taxon>Parnassiinae</taxon>
        <taxon>Parnassini</taxon>
        <taxon>Parnassius</taxon>
        <taxon>Parnassius</taxon>
    </lineage>
</organism>
<evidence type="ECO:0000256" key="1">
    <source>
        <dbReference type="SAM" id="Coils"/>
    </source>
</evidence>
<dbReference type="AlphaFoldDB" id="A0A8S3XI74"/>